<dbReference type="Gene3D" id="1.20.58.1420">
    <property type="entry name" value="Dsl1p vesicle tethering complex, Tip20p subunit, domain B"/>
    <property type="match status" value="1"/>
</dbReference>
<dbReference type="FunCoup" id="A0A0C2XQ97">
    <property type="interactions" value="47"/>
</dbReference>
<name>A0A0C2XQ97_AMAMK</name>
<protein>
    <submittedName>
        <fullName evidence="2">Uncharacterized protein</fullName>
    </submittedName>
</protein>
<dbReference type="PROSITE" id="PS51386">
    <property type="entry name" value="RINT1_TIP20"/>
    <property type="match status" value="1"/>
</dbReference>
<dbReference type="OrthoDB" id="407410at2759"/>
<dbReference type="GO" id="GO:0060628">
    <property type="term" value="P:regulation of ER to Golgi vesicle-mediated transport"/>
    <property type="evidence" value="ECO:0007669"/>
    <property type="project" value="TreeGrafter"/>
</dbReference>
<dbReference type="InterPro" id="IPR007528">
    <property type="entry name" value="RINT1_Tip20"/>
</dbReference>
<evidence type="ECO:0000256" key="1">
    <source>
        <dbReference type="SAM" id="Coils"/>
    </source>
</evidence>
<keyword evidence="1" id="KW-0175">Coiled coil</keyword>
<keyword evidence="3" id="KW-1185">Reference proteome</keyword>
<proteinExistence type="predicted"/>
<dbReference type="HOGENOM" id="CLU_015529_0_0_1"/>
<dbReference type="PANTHER" id="PTHR13520">
    <property type="entry name" value="RAD50-INTERACTING PROTEIN 1 RINT-1"/>
    <property type="match status" value="1"/>
</dbReference>
<feature type="coiled-coil region" evidence="1">
    <location>
        <begin position="36"/>
        <end position="63"/>
    </location>
</feature>
<organism evidence="2 3">
    <name type="scientific">Amanita muscaria (strain Koide BX008)</name>
    <dbReference type="NCBI Taxonomy" id="946122"/>
    <lineage>
        <taxon>Eukaryota</taxon>
        <taxon>Fungi</taxon>
        <taxon>Dikarya</taxon>
        <taxon>Basidiomycota</taxon>
        <taxon>Agaricomycotina</taxon>
        <taxon>Agaricomycetes</taxon>
        <taxon>Agaricomycetidae</taxon>
        <taxon>Agaricales</taxon>
        <taxon>Pluteineae</taxon>
        <taxon>Amanitaceae</taxon>
        <taxon>Amanita</taxon>
    </lineage>
</organism>
<evidence type="ECO:0000313" key="3">
    <source>
        <dbReference type="Proteomes" id="UP000054549"/>
    </source>
</evidence>
<dbReference type="EMBL" id="KN818222">
    <property type="protein sequence ID" value="KIL71821.1"/>
    <property type="molecule type" value="Genomic_DNA"/>
</dbReference>
<gene>
    <name evidence="2" type="ORF">M378DRAFT_183166</name>
</gene>
<dbReference type="STRING" id="946122.A0A0C2XQ97"/>
<dbReference type="GO" id="GO:0006888">
    <property type="term" value="P:endoplasmic reticulum to Golgi vesicle-mediated transport"/>
    <property type="evidence" value="ECO:0007669"/>
    <property type="project" value="InterPro"/>
</dbReference>
<accession>A0A0C2XQ97</accession>
<sequence length="815" mass="92585">MPLLSNPDVNKAENDAITFLDAQFLTVDQLQLDDLLQQVRHRHEELQANLSVSQREIETLVSNTRTEAETHLQLAQELSLQRHGIVDSLTELSQQLVSDMTLEERQPTLLEDIETLHRNLKELTSIRSYVRVIEHALSLSESALKQVQSCATPLNSACLSEYRELQAFVSKVRDFCQKSCEISFEQQSLHLVTFLESLESKTWTDIKTVLFNVLLATAEKFGWPLPVNYATVSTNDRAVFENAFRNLLELQKQADKIGVPTNENDGLYPLQALVQSIFLRFKYHFEGSRQTNRLDKPEWYFTHVQNLAHDHRPFMEKVIQDLLSSTDYASIDAWREFVLLLLPMLARKMKRTIPSLLPHPPLLAHTIYQALVFDTAMREEGFELERTTVQRTEKESVESKTWTGISEVILGNEEWFDAWLEGENRFADEQYHDIINAPDAWVVDDDDGVDSQDFKPTISARKLKALFEQITDRYSPLPHTGHRARFLTTLQLPILDLYNRRIVSSLDAYETHSSVFVRAVPGALTASFSGKEGGSINIDTHKLTAGVDGVQRLCKAFLSAAFLESALEGWGEELFFLDLWTQMNLDPALQVEKSSLLPKVAFDKDTAPTNTVFDNLISRYTKAIVRAEDMIVQQVCVEVEGHLKAHLAVLTADDTDQVNDMAISQTLLVPIALLSSHLTFIRSTLPQTALITLYRRIASRLAEHILQRQILHRGELSLAQAKVVAAECELWVETCHVALAGRLSSGRYRVESPWLRLLQVGRLVSLEGEEWLAVRNSISRQISDEAWTQLMTKLVGISELDKGEVATVVQRREDF</sequence>
<dbReference type="GO" id="GO:0006890">
    <property type="term" value="P:retrograde vesicle-mediated transport, Golgi to endoplasmic reticulum"/>
    <property type="evidence" value="ECO:0007669"/>
    <property type="project" value="InterPro"/>
</dbReference>
<dbReference type="InterPro" id="IPR042044">
    <property type="entry name" value="EXOC6PINT-1/Sec15/Tip20_C_dom2"/>
</dbReference>
<dbReference type="InterPro" id="IPR042042">
    <property type="entry name" value="Tip20p_domB"/>
</dbReference>
<dbReference type="Gene3D" id="1.20.58.670">
    <property type="entry name" value="Dsl1p vesicle tethering complex, Tip20p subunit, domain D"/>
    <property type="match status" value="1"/>
</dbReference>
<dbReference type="Pfam" id="PF04437">
    <property type="entry name" value="RINT1_TIP1"/>
    <property type="match status" value="1"/>
</dbReference>
<evidence type="ECO:0000313" key="2">
    <source>
        <dbReference type="EMBL" id="KIL71821.1"/>
    </source>
</evidence>
<dbReference type="GO" id="GO:0070939">
    <property type="term" value="C:Dsl1/NZR complex"/>
    <property type="evidence" value="ECO:0007669"/>
    <property type="project" value="InterPro"/>
</dbReference>
<dbReference type="Proteomes" id="UP000054549">
    <property type="component" value="Unassembled WGS sequence"/>
</dbReference>
<dbReference type="PANTHER" id="PTHR13520:SF0">
    <property type="entry name" value="RAD50-INTERACTING PROTEIN 1"/>
    <property type="match status" value="1"/>
</dbReference>
<dbReference type="InParanoid" id="A0A0C2XQ97"/>
<dbReference type="AlphaFoldDB" id="A0A0C2XQ97"/>
<reference evidence="2 3" key="1">
    <citation type="submission" date="2014-04" db="EMBL/GenBank/DDBJ databases">
        <title>Evolutionary Origins and Diversification of the Mycorrhizal Mutualists.</title>
        <authorList>
            <consortium name="DOE Joint Genome Institute"/>
            <consortium name="Mycorrhizal Genomics Consortium"/>
            <person name="Kohler A."/>
            <person name="Kuo A."/>
            <person name="Nagy L.G."/>
            <person name="Floudas D."/>
            <person name="Copeland A."/>
            <person name="Barry K.W."/>
            <person name="Cichocki N."/>
            <person name="Veneault-Fourrey C."/>
            <person name="LaButti K."/>
            <person name="Lindquist E.A."/>
            <person name="Lipzen A."/>
            <person name="Lundell T."/>
            <person name="Morin E."/>
            <person name="Murat C."/>
            <person name="Riley R."/>
            <person name="Ohm R."/>
            <person name="Sun H."/>
            <person name="Tunlid A."/>
            <person name="Henrissat B."/>
            <person name="Grigoriev I.V."/>
            <person name="Hibbett D.S."/>
            <person name="Martin F."/>
        </authorList>
    </citation>
    <scope>NUCLEOTIDE SEQUENCE [LARGE SCALE GENOMIC DNA]</scope>
    <source>
        <strain evidence="2 3">Koide BX008</strain>
    </source>
</reference>